<protein>
    <recommendedName>
        <fullName evidence="3">Cupin 2 conserved barrel domain-containing protein</fullName>
    </recommendedName>
</protein>
<evidence type="ECO:0000313" key="2">
    <source>
        <dbReference type="Proteomes" id="UP000799437"/>
    </source>
</evidence>
<dbReference type="InterPro" id="IPR014710">
    <property type="entry name" value="RmlC-like_jellyroll"/>
</dbReference>
<dbReference type="SUPFAM" id="SSF51182">
    <property type="entry name" value="RmlC-like cupins"/>
    <property type="match status" value="1"/>
</dbReference>
<sequence length="199" mass="21293">MASSTAAILPRPRRVIASNLPLSVNAEGKNEPGVEVRAEVLPSESLFGGTLIRHRVGTHRQVPSSNDGSGELPLDDIPGAGIALPGGLNIYYLDIAPRTVGVMHRTTSTDYVIVLNGTLTLTTPDEQAYSVIDGKPDYSQPVETLCKEGEVIVQRGMMHAISNHTDEWVRALGVVIGSEPNRVSGETGEKVLNDVFLNN</sequence>
<keyword evidence="2" id="KW-1185">Reference proteome</keyword>
<dbReference type="CDD" id="cd02231">
    <property type="entry name" value="cupin_BLL6423-like"/>
    <property type="match status" value="1"/>
</dbReference>
<dbReference type="PANTHER" id="PTHR36156">
    <property type="entry name" value="SLR2101 PROTEIN"/>
    <property type="match status" value="1"/>
</dbReference>
<evidence type="ECO:0000313" key="1">
    <source>
        <dbReference type="EMBL" id="KAF2756731.1"/>
    </source>
</evidence>
<dbReference type="Proteomes" id="UP000799437">
    <property type="component" value="Unassembled WGS sequence"/>
</dbReference>
<name>A0A6A6W6M9_9PEZI</name>
<organism evidence="1 2">
    <name type="scientific">Pseudovirgaria hyperparasitica</name>
    <dbReference type="NCBI Taxonomy" id="470096"/>
    <lineage>
        <taxon>Eukaryota</taxon>
        <taxon>Fungi</taxon>
        <taxon>Dikarya</taxon>
        <taxon>Ascomycota</taxon>
        <taxon>Pezizomycotina</taxon>
        <taxon>Dothideomycetes</taxon>
        <taxon>Dothideomycetes incertae sedis</taxon>
        <taxon>Acrospermales</taxon>
        <taxon>Acrospermaceae</taxon>
        <taxon>Pseudovirgaria</taxon>
    </lineage>
</organism>
<dbReference type="InterPro" id="IPR047142">
    <property type="entry name" value="OryJ/VirC-like"/>
</dbReference>
<reference evidence="1" key="1">
    <citation type="journal article" date="2020" name="Stud. Mycol.">
        <title>101 Dothideomycetes genomes: a test case for predicting lifestyles and emergence of pathogens.</title>
        <authorList>
            <person name="Haridas S."/>
            <person name="Albert R."/>
            <person name="Binder M."/>
            <person name="Bloem J."/>
            <person name="Labutti K."/>
            <person name="Salamov A."/>
            <person name="Andreopoulos B."/>
            <person name="Baker S."/>
            <person name="Barry K."/>
            <person name="Bills G."/>
            <person name="Bluhm B."/>
            <person name="Cannon C."/>
            <person name="Castanera R."/>
            <person name="Culley D."/>
            <person name="Daum C."/>
            <person name="Ezra D."/>
            <person name="Gonzalez J."/>
            <person name="Henrissat B."/>
            <person name="Kuo A."/>
            <person name="Liang C."/>
            <person name="Lipzen A."/>
            <person name="Lutzoni F."/>
            <person name="Magnuson J."/>
            <person name="Mondo S."/>
            <person name="Nolan M."/>
            <person name="Ohm R."/>
            <person name="Pangilinan J."/>
            <person name="Park H.-J."/>
            <person name="Ramirez L."/>
            <person name="Alfaro M."/>
            <person name="Sun H."/>
            <person name="Tritt A."/>
            <person name="Yoshinaga Y."/>
            <person name="Zwiers L.-H."/>
            <person name="Turgeon B."/>
            <person name="Goodwin S."/>
            <person name="Spatafora J."/>
            <person name="Crous P."/>
            <person name="Grigoriev I."/>
        </authorList>
    </citation>
    <scope>NUCLEOTIDE SEQUENCE</scope>
    <source>
        <strain evidence="1">CBS 121739</strain>
    </source>
</reference>
<dbReference type="Gene3D" id="2.60.120.10">
    <property type="entry name" value="Jelly Rolls"/>
    <property type="match status" value="1"/>
</dbReference>
<dbReference type="AlphaFoldDB" id="A0A6A6W6M9"/>
<dbReference type="InterPro" id="IPR011051">
    <property type="entry name" value="RmlC_Cupin_sf"/>
</dbReference>
<dbReference type="GeneID" id="54491007"/>
<proteinExistence type="predicted"/>
<dbReference type="EMBL" id="ML996575">
    <property type="protein sequence ID" value="KAF2756731.1"/>
    <property type="molecule type" value="Genomic_DNA"/>
</dbReference>
<dbReference type="RefSeq" id="XP_033599182.1">
    <property type="nucleotide sequence ID" value="XM_033749953.1"/>
</dbReference>
<accession>A0A6A6W6M9</accession>
<dbReference type="OrthoDB" id="5840532at2759"/>
<gene>
    <name evidence="1" type="ORF">EJ05DRAFT_75016</name>
</gene>
<dbReference type="PANTHER" id="PTHR36156:SF2">
    <property type="entry name" value="CUPIN TYPE-2 DOMAIN-CONTAINING PROTEIN"/>
    <property type="match status" value="1"/>
</dbReference>
<evidence type="ECO:0008006" key="3">
    <source>
        <dbReference type="Google" id="ProtNLM"/>
    </source>
</evidence>